<evidence type="ECO:0000256" key="1">
    <source>
        <dbReference type="SAM" id="MobiDB-lite"/>
    </source>
</evidence>
<evidence type="ECO:0000313" key="3">
    <source>
        <dbReference type="EMBL" id="EPE03186.1"/>
    </source>
</evidence>
<evidence type="ECO:0000313" key="4">
    <source>
        <dbReference type="Proteomes" id="UP000016923"/>
    </source>
</evidence>
<organism evidence="3 4">
    <name type="scientific">Ophiostoma piceae (strain UAMH 11346)</name>
    <name type="common">Sap stain fungus</name>
    <dbReference type="NCBI Taxonomy" id="1262450"/>
    <lineage>
        <taxon>Eukaryota</taxon>
        <taxon>Fungi</taxon>
        <taxon>Dikarya</taxon>
        <taxon>Ascomycota</taxon>
        <taxon>Pezizomycotina</taxon>
        <taxon>Sordariomycetes</taxon>
        <taxon>Sordariomycetidae</taxon>
        <taxon>Ophiostomatales</taxon>
        <taxon>Ophiostomataceae</taxon>
        <taxon>Ophiostoma</taxon>
    </lineage>
</organism>
<dbReference type="PANTHER" id="PTHR38113:SF1">
    <property type="entry name" value="DUF2293 DOMAIN-CONTAINING PROTEIN"/>
    <property type="match status" value="1"/>
</dbReference>
<dbReference type="EMBL" id="KE148170">
    <property type="protein sequence ID" value="EPE03186.1"/>
    <property type="molecule type" value="Genomic_DNA"/>
</dbReference>
<dbReference type="Proteomes" id="UP000016923">
    <property type="component" value="Unassembled WGS sequence"/>
</dbReference>
<dbReference type="OrthoDB" id="5288828at2759"/>
<feature type="region of interest" description="Disordered" evidence="1">
    <location>
        <begin position="289"/>
        <end position="311"/>
    </location>
</feature>
<name>S3BUS9_OPHP1</name>
<feature type="region of interest" description="Disordered" evidence="1">
    <location>
        <begin position="1"/>
        <end position="51"/>
    </location>
</feature>
<dbReference type="InterPro" id="IPR018744">
    <property type="entry name" value="DUF2293"/>
</dbReference>
<evidence type="ECO:0000259" key="2">
    <source>
        <dbReference type="Pfam" id="PF10056"/>
    </source>
</evidence>
<sequence>MVPPKSKGRKRRFGHDAGPSERAKEAHKKRLRSQSLGAHPHATLNARPEVPSINIKHRSYYEIVENQNKKKKLEVKETNHRTPPPGFEFVPIGNPDLTTACKEISREQDAMVFIVTGGIETNALSQQIHRVGHHIRQTIVEQARQEIIDSDESEDDRPPPGVPEPIPATQREINEQADKAIRDLFPRIPHTDRRIIIEHSFKKGVTKKGEPLVGLASAIPLSRRVQLAVLAHIRHTHTRYDKLLKETSYVNARRTVEKLCLDTLVKWRGDEETGRDQLDEILREVIVISDSEGDGEDDDPETDSSGVESGDLGEVFYRPRRHLATVHTRRGEALYHEENRDPYLPWQDVDVPTPSHPTASVYTQEARAKPSRRGFKRYQDALSTRWDEARLRVRLQEDHRDSPANPATGLQTHARHGLTYEEYRPSPPVNDDDLQIIPDPRLANGNNIHLMEQPPRMPMRVAAQVHEAHRGMPEGTQGANSPYIDLRHRTQPQRLLVRSNEARDFLVPSVEPTSPSVAQRVSSSGPIFVRTPKKRSYANDRKLLTESRIFMHGQCPTNNDFRCTMVVTTQEPSSRPQIHPSAGTAAEFRSYDGAVAEPAVTADTNSWTRVPFAANLVARQVPEFYGHPSTESWEMRAEPRPEPHQPHVIEGHHEPMVEYNHPLPGQVQYQRLQERLPPSPVHRVEYGELHNHQSPSVNAPNNWPVHTRQDHIYPATHRPHSQLYQAQLEPAPIFVRRVERHDQPLHLANGHEQPRRQYDDLVMRDADASPRHAGDPWRRPVYAHAQERIHVQPQSERVGAYHPYAGADHAQPPPDNGEYREDYAEQQGGAHRYYQRGP</sequence>
<protein>
    <recommendedName>
        <fullName evidence="2">DUF2293 domain-containing protein</fullName>
    </recommendedName>
</protein>
<feature type="region of interest" description="Disordered" evidence="1">
    <location>
        <begin position="791"/>
        <end position="838"/>
    </location>
</feature>
<feature type="domain" description="DUF2293" evidence="2">
    <location>
        <begin position="180"/>
        <end position="268"/>
    </location>
</feature>
<dbReference type="VEuPathDB" id="FungiDB:F503_01522"/>
<dbReference type="eggNOG" id="ENOG502SQ7Q">
    <property type="taxonomic scope" value="Eukaryota"/>
</dbReference>
<feature type="compositionally biased region" description="Basic residues" evidence="1">
    <location>
        <begin position="1"/>
        <end position="13"/>
    </location>
</feature>
<reference evidence="3 4" key="1">
    <citation type="journal article" date="2013" name="BMC Genomics">
        <title>The genome and transcriptome of the pine saprophyte Ophiostoma piceae, and a comparison with the bark beetle-associated pine pathogen Grosmannia clavigera.</title>
        <authorList>
            <person name="Haridas S."/>
            <person name="Wang Y."/>
            <person name="Lim L."/>
            <person name="Massoumi Alamouti S."/>
            <person name="Jackman S."/>
            <person name="Docking R."/>
            <person name="Robertson G."/>
            <person name="Birol I."/>
            <person name="Bohlmann J."/>
            <person name="Breuil C."/>
        </authorList>
    </citation>
    <scope>NUCLEOTIDE SEQUENCE [LARGE SCALE GENOMIC DNA]</scope>
    <source>
        <strain evidence="3 4">UAMH 11346</strain>
    </source>
</reference>
<dbReference type="Pfam" id="PF10056">
    <property type="entry name" value="DUF2293"/>
    <property type="match status" value="1"/>
</dbReference>
<proteinExistence type="predicted"/>
<feature type="compositionally biased region" description="Acidic residues" evidence="1">
    <location>
        <begin position="291"/>
        <end position="302"/>
    </location>
</feature>
<feature type="region of interest" description="Disordered" evidence="1">
    <location>
        <begin position="396"/>
        <end position="416"/>
    </location>
</feature>
<dbReference type="HOGENOM" id="CLU_006657_0_0_1"/>
<feature type="compositionally biased region" description="Basic and acidic residues" evidence="1">
    <location>
        <begin position="14"/>
        <end position="24"/>
    </location>
</feature>
<accession>S3BUS9</accession>
<dbReference type="AlphaFoldDB" id="S3BUS9"/>
<dbReference type="PANTHER" id="PTHR38113">
    <property type="match status" value="1"/>
</dbReference>
<feature type="region of interest" description="Disordered" evidence="1">
    <location>
        <begin position="149"/>
        <end position="171"/>
    </location>
</feature>
<gene>
    <name evidence="3" type="ORF">F503_01522</name>
</gene>
<keyword evidence="4" id="KW-1185">Reference proteome</keyword>